<keyword evidence="1 2" id="KW-0597">Phosphoprotein</keyword>
<dbReference type="RefSeq" id="WP_166948774.1">
    <property type="nucleotide sequence ID" value="NZ_JAARLZ010000006.1"/>
</dbReference>
<keyword evidence="5" id="KW-1185">Reference proteome</keyword>
<dbReference type="SUPFAM" id="SSF52172">
    <property type="entry name" value="CheY-like"/>
    <property type="match status" value="1"/>
</dbReference>
<dbReference type="PANTHER" id="PTHR44591:SF3">
    <property type="entry name" value="RESPONSE REGULATORY DOMAIN-CONTAINING PROTEIN"/>
    <property type="match status" value="1"/>
</dbReference>
<evidence type="ECO:0000256" key="2">
    <source>
        <dbReference type="PROSITE-ProRule" id="PRU00169"/>
    </source>
</evidence>
<evidence type="ECO:0000313" key="5">
    <source>
        <dbReference type="Proteomes" id="UP000490980"/>
    </source>
</evidence>
<gene>
    <name evidence="4" type="ORF">HBF25_12180</name>
</gene>
<feature type="domain" description="Response regulatory" evidence="3">
    <location>
        <begin position="6"/>
        <end position="124"/>
    </location>
</feature>
<dbReference type="SMART" id="SM00448">
    <property type="entry name" value="REC"/>
    <property type="match status" value="1"/>
</dbReference>
<dbReference type="Pfam" id="PF00072">
    <property type="entry name" value="Response_reg"/>
    <property type="match status" value="1"/>
</dbReference>
<feature type="modified residue" description="4-aspartylphosphate" evidence="2">
    <location>
        <position position="55"/>
    </location>
</feature>
<dbReference type="InterPro" id="IPR001789">
    <property type="entry name" value="Sig_transdc_resp-reg_receiver"/>
</dbReference>
<dbReference type="InterPro" id="IPR011006">
    <property type="entry name" value="CheY-like_superfamily"/>
</dbReference>
<reference evidence="4 5" key="1">
    <citation type="submission" date="2020-03" db="EMBL/GenBank/DDBJ databases">
        <authorList>
            <person name="Lai Q."/>
        </authorList>
    </citation>
    <scope>NUCLEOTIDE SEQUENCE [LARGE SCALE GENOMIC DNA]</scope>
    <source>
        <strain evidence="4 5">CCUG 25036</strain>
    </source>
</reference>
<evidence type="ECO:0000256" key="1">
    <source>
        <dbReference type="ARBA" id="ARBA00022553"/>
    </source>
</evidence>
<dbReference type="SUPFAM" id="SSF47226">
    <property type="entry name" value="Histidine-containing phosphotransfer domain, HPT domain"/>
    <property type="match status" value="1"/>
</dbReference>
<dbReference type="EMBL" id="JAARLZ010000006">
    <property type="protein sequence ID" value="NII07142.1"/>
    <property type="molecule type" value="Genomic_DNA"/>
</dbReference>
<dbReference type="Gene3D" id="3.40.50.2300">
    <property type="match status" value="1"/>
</dbReference>
<evidence type="ECO:0000313" key="4">
    <source>
        <dbReference type="EMBL" id="NII07142.1"/>
    </source>
</evidence>
<dbReference type="InterPro" id="IPR050595">
    <property type="entry name" value="Bact_response_regulator"/>
</dbReference>
<dbReference type="InterPro" id="IPR036641">
    <property type="entry name" value="HPT_dom_sf"/>
</dbReference>
<dbReference type="PANTHER" id="PTHR44591">
    <property type="entry name" value="STRESS RESPONSE REGULATOR PROTEIN 1"/>
    <property type="match status" value="1"/>
</dbReference>
<name>A0A7X5UB95_9GAMM</name>
<sequence>MTASRKVLVADDDASTREFLTAALKMLGYTTIPAVDGRDALESAIRERFDILLLDCRMPGAGAIEVLSSLRAHAHAASRQAVAFATSAEIAPAQRQALLAAGFAGILEKPCRVATLGQVLASAMNTVADADAKRLDDNEAIQATGDARTMHALRGLFRQELAQLDGEIEALPPDALLDRLHRLRSGCGFCGATRLNQQVRLLQTHIETHPETRGEAMTTFRTELKATMTALELASA</sequence>
<dbReference type="GO" id="GO:0000160">
    <property type="term" value="P:phosphorelay signal transduction system"/>
    <property type="evidence" value="ECO:0007669"/>
    <property type="project" value="InterPro"/>
</dbReference>
<comment type="caution">
    <text evidence="4">The sequence shown here is derived from an EMBL/GenBank/DDBJ whole genome shotgun (WGS) entry which is preliminary data.</text>
</comment>
<dbReference type="Gene3D" id="1.20.120.160">
    <property type="entry name" value="HPT domain"/>
    <property type="match status" value="1"/>
</dbReference>
<dbReference type="Proteomes" id="UP000490980">
    <property type="component" value="Unassembled WGS sequence"/>
</dbReference>
<dbReference type="AlphaFoldDB" id="A0A7X5UB95"/>
<dbReference type="CDD" id="cd17546">
    <property type="entry name" value="REC_hyHK_CKI1_RcsC-like"/>
    <property type="match status" value="1"/>
</dbReference>
<proteinExistence type="predicted"/>
<organism evidence="4 5">
    <name type="scientific">Luteibacter anthropi</name>
    <dbReference type="NCBI Taxonomy" id="564369"/>
    <lineage>
        <taxon>Bacteria</taxon>
        <taxon>Pseudomonadati</taxon>
        <taxon>Pseudomonadota</taxon>
        <taxon>Gammaproteobacteria</taxon>
        <taxon>Lysobacterales</taxon>
        <taxon>Rhodanobacteraceae</taxon>
        <taxon>Luteibacter</taxon>
    </lineage>
</organism>
<dbReference type="PROSITE" id="PS50110">
    <property type="entry name" value="RESPONSE_REGULATORY"/>
    <property type="match status" value="1"/>
</dbReference>
<protein>
    <submittedName>
        <fullName evidence="4">Response regulator</fullName>
    </submittedName>
</protein>
<accession>A0A7X5UB95</accession>
<evidence type="ECO:0000259" key="3">
    <source>
        <dbReference type="PROSITE" id="PS50110"/>
    </source>
</evidence>